<dbReference type="Pfam" id="PF25372">
    <property type="entry name" value="DUF7885"/>
    <property type="match status" value="1"/>
</dbReference>
<dbReference type="Gene3D" id="3.80.10.10">
    <property type="entry name" value="Ribonuclease Inhibitor"/>
    <property type="match status" value="2"/>
</dbReference>
<dbReference type="InterPro" id="IPR006553">
    <property type="entry name" value="Leu-rich_rpt_Cys-con_subtyp"/>
</dbReference>
<dbReference type="SMART" id="SM00256">
    <property type="entry name" value="FBOX"/>
    <property type="match status" value="1"/>
</dbReference>
<dbReference type="SUPFAM" id="SSF52047">
    <property type="entry name" value="RNI-like"/>
    <property type="match status" value="2"/>
</dbReference>
<dbReference type="PROSITE" id="PS50181">
    <property type="entry name" value="FBOX"/>
    <property type="match status" value="1"/>
</dbReference>
<evidence type="ECO:0000313" key="2">
    <source>
        <dbReference type="EMBL" id="CDS03715.1"/>
    </source>
</evidence>
<dbReference type="GO" id="GO:0019005">
    <property type="term" value="C:SCF ubiquitin ligase complex"/>
    <property type="evidence" value="ECO:0007669"/>
    <property type="project" value="TreeGrafter"/>
</dbReference>
<dbReference type="InterPro" id="IPR057207">
    <property type="entry name" value="FBXL15_LRR"/>
</dbReference>
<accession>A0A077WAD4</accession>
<gene>
    <name evidence="2" type="ORF">LRAMOSA01116</name>
</gene>
<dbReference type="OrthoDB" id="550575at2759"/>
<dbReference type="Pfam" id="PF12937">
    <property type="entry name" value="F-box-like"/>
    <property type="match status" value="1"/>
</dbReference>
<name>A0A077WAD4_9FUNG</name>
<reference evidence="2" key="1">
    <citation type="journal article" date="2014" name="Genome Announc.">
        <title>De novo whole-genome sequence and genome annotation of Lichtheimia ramosa.</title>
        <authorList>
            <person name="Linde J."/>
            <person name="Schwartze V."/>
            <person name="Binder U."/>
            <person name="Lass-Florl C."/>
            <person name="Voigt K."/>
            <person name="Horn F."/>
        </authorList>
    </citation>
    <scope>NUCLEOTIDE SEQUENCE</scope>
    <source>
        <strain evidence="2">JMRC FSU:6197</strain>
    </source>
</reference>
<dbReference type="InterPro" id="IPR001810">
    <property type="entry name" value="F-box_dom"/>
</dbReference>
<dbReference type="AlphaFoldDB" id="A0A077WAD4"/>
<dbReference type="SMART" id="SM00367">
    <property type="entry name" value="LRR_CC"/>
    <property type="match status" value="11"/>
</dbReference>
<dbReference type="PANTHER" id="PTHR13318">
    <property type="entry name" value="PARTNER OF PAIRED, ISOFORM B-RELATED"/>
    <property type="match status" value="1"/>
</dbReference>
<dbReference type="InterPro" id="IPR036047">
    <property type="entry name" value="F-box-like_dom_sf"/>
</dbReference>
<proteinExistence type="predicted"/>
<dbReference type="SUPFAM" id="SSF81383">
    <property type="entry name" value="F-box domain"/>
    <property type="match status" value="1"/>
</dbReference>
<organism evidence="2">
    <name type="scientific">Lichtheimia ramosa</name>
    <dbReference type="NCBI Taxonomy" id="688394"/>
    <lineage>
        <taxon>Eukaryota</taxon>
        <taxon>Fungi</taxon>
        <taxon>Fungi incertae sedis</taxon>
        <taxon>Mucoromycota</taxon>
        <taxon>Mucoromycotina</taxon>
        <taxon>Mucoromycetes</taxon>
        <taxon>Mucorales</taxon>
        <taxon>Lichtheimiaceae</taxon>
        <taxon>Lichtheimia</taxon>
    </lineage>
</organism>
<dbReference type="EMBL" id="LK023313">
    <property type="protein sequence ID" value="CDS03715.1"/>
    <property type="molecule type" value="Genomic_DNA"/>
</dbReference>
<evidence type="ECO:0000259" key="1">
    <source>
        <dbReference type="PROSITE" id="PS50181"/>
    </source>
</evidence>
<dbReference type="InterPro" id="IPR032675">
    <property type="entry name" value="LRR_dom_sf"/>
</dbReference>
<sequence>MTLVNPESDLYPFILQLPDELQIKILSYLPPIERLKAAGVCQKWKRLAFDGTLWTKIDTRPFYRIIPPEQLLHLGMAAGKFLREANFRGCLQLTGHGLRTLSNYCPNIHNLQLRDCRSLSTHSIACFLHTATQLQALDLSCLDTVTNTTLHSVAQLPSLERLNLAWCRNISGAGLQAVARSCIHLTFLNLNGCPQLDETTMATLGHSLTHIQQLSVASCTSLTDQALLSFLQNELAHLSHLNVSQCARLSDASLRHIALYCTQLSKLELAGCVLLTDQGFCFLAPRVTSLVHLDLEDLQQISGTTVKALANHEPCLQHLSLANCTHIADDAIIHLVLYGVCRQLARLELDNSMITDRALHIIAMFLARQSQIKKLHIQVLDCANVFEEGVKSAMATAGSVLSIKSFYTWQESIIQEDEEEDMVTRLRPMGRRRIHNTIGHQRRRPDALGQPNTINCIIL</sequence>
<feature type="domain" description="F-box" evidence="1">
    <location>
        <begin position="11"/>
        <end position="57"/>
    </location>
</feature>
<dbReference type="GO" id="GO:0031146">
    <property type="term" value="P:SCF-dependent proteasomal ubiquitin-dependent protein catabolic process"/>
    <property type="evidence" value="ECO:0007669"/>
    <property type="project" value="TreeGrafter"/>
</dbReference>
<protein>
    <recommendedName>
        <fullName evidence="1">F-box domain-containing protein</fullName>
    </recommendedName>
</protein>